<protein>
    <recommendedName>
        <fullName evidence="3">CCHC-type domain-containing protein</fullName>
    </recommendedName>
</protein>
<dbReference type="Proteomes" id="UP000735302">
    <property type="component" value="Unassembled WGS sequence"/>
</dbReference>
<keyword evidence="1" id="KW-0862">Zinc</keyword>
<feature type="region of interest" description="Disordered" evidence="2">
    <location>
        <begin position="54"/>
        <end position="131"/>
    </location>
</feature>
<proteinExistence type="predicted"/>
<organism evidence="4 5">
    <name type="scientific">Plakobranchus ocellatus</name>
    <dbReference type="NCBI Taxonomy" id="259542"/>
    <lineage>
        <taxon>Eukaryota</taxon>
        <taxon>Metazoa</taxon>
        <taxon>Spiralia</taxon>
        <taxon>Lophotrochozoa</taxon>
        <taxon>Mollusca</taxon>
        <taxon>Gastropoda</taxon>
        <taxon>Heterobranchia</taxon>
        <taxon>Euthyneura</taxon>
        <taxon>Panpulmonata</taxon>
        <taxon>Sacoglossa</taxon>
        <taxon>Placobranchoidea</taxon>
        <taxon>Plakobranchidae</taxon>
        <taxon>Plakobranchus</taxon>
    </lineage>
</organism>
<dbReference type="GO" id="GO:0008270">
    <property type="term" value="F:zinc ion binding"/>
    <property type="evidence" value="ECO:0007669"/>
    <property type="project" value="UniProtKB-KW"/>
</dbReference>
<dbReference type="SMART" id="SM00343">
    <property type="entry name" value="ZnF_C2HC"/>
    <property type="match status" value="1"/>
</dbReference>
<accession>A0AAV4BX46</accession>
<keyword evidence="5" id="KW-1185">Reference proteome</keyword>
<dbReference type="GO" id="GO:0003676">
    <property type="term" value="F:nucleic acid binding"/>
    <property type="evidence" value="ECO:0007669"/>
    <property type="project" value="InterPro"/>
</dbReference>
<feature type="region of interest" description="Disordered" evidence="2">
    <location>
        <begin position="1"/>
        <end position="26"/>
    </location>
</feature>
<dbReference type="InterPro" id="IPR036875">
    <property type="entry name" value="Znf_CCHC_sf"/>
</dbReference>
<comment type="caution">
    <text evidence="4">The sequence shown here is derived from an EMBL/GenBank/DDBJ whole genome shotgun (WGS) entry which is preliminary data.</text>
</comment>
<dbReference type="SUPFAM" id="SSF57756">
    <property type="entry name" value="Retrovirus zinc finger-like domains"/>
    <property type="match status" value="1"/>
</dbReference>
<name>A0AAV4BX46_9GAST</name>
<evidence type="ECO:0000259" key="3">
    <source>
        <dbReference type="PROSITE" id="PS50158"/>
    </source>
</evidence>
<dbReference type="Gene3D" id="4.10.60.10">
    <property type="entry name" value="Zinc finger, CCHC-type"/>
    <property type="match status" value="1"/>
</dbReference>
<feature type="compositionally biased region" description="Basic and acidic residues" evidence="2">
    <location>
        <begin position="1"/>
        <end position="12"/>
    </location>
</feature>
<gene>
    <name evidence="4" type="ORF">PoB_005029800</name>
</gene>
<dbReference type="InterPro" id="IPR001878">
    <property type="entry name" value="Znf_CCHC"/>
</dbReference>
<keyword evidence="1" id="KW-0479">Metal-binding</keyword>
<evidence type="ECO:0000313" key="5">
    <source>
        <dbReference type="Proteomes" id="UP000735302"/>
    </source>
</evidence>
<sequence>MEHRIDKLEKIRRSSSPKTRSTSPLTCYGCGNSGHFISQCPEHGVISVRFKDPKKRNGVGIDAPTLSPEQQGAEHRGEEKYESGRASWGSRSCPTGHPKDSPPQEVMNPNGLDPPHQPQKVVDPNGLDPPRQLQKVVNPNGLDPPDQLNLKVKLDLVASEGITGMQHQEIASGGKRFIICTGERK</sequence>
<dbReference type="EMBL" id="BLXT01005528">
    <property type="protein sequence ID" value="GFO23793.1"/>
    <property type="molecule type" value="Genomic_DNA"/>
</dbReference>
<feature type="domain" description="CCHC-type" evidence="3">
    <location>
        <begin position="27"/>
        <end position="42"/>
    </location>
</feature>
<dbReference type="PROSITE" id="PS50158">
    <property type="entry name" value="ZF_CCHC"/>
    <property type="match status" value="1"/>
</dbReference>
<feature type="compositionally biased region" description="Basic and acidic residues" evidence="2">
    <location>
        <begin position="72"/>
        <end position="83"/>
    </location>
</feature>
<keyword evidence="1" id="KW-0863">Zinc-finger</keyword>
<dbReference type="AlphaFoldDB" id="A0AAV4BX46"/>
<reference evidence="4 5" key="1">
    <citation type="journal article" date="2021" name="Elife">
        <title>Chloroplast acquisition without the gene transfer in kleptoplastic sea slugs, Plakobranchus ocellatus.</title>
        <authorList>
            <person name="Maeda T."/>
            <person name="Takahashi S."/>
            <person name="Yoshida T."/>
            <person name="Shimamura S."/>
            <person name="Takaki Y."/>
            <person name="Nagai Y."/>
            <person name="Toyoda A."/>
            <person name="Suzuki Y."/>
            <person name="Arimoto A."/>
            <person name="Ishii H."/>
            <person name="Satoh N."/>
            <person name="Nishiyama T."/>
            <person name="Hasebe M."/>
            <person name="Maruyama T."/>
            <person name="Minagawa J."/>
            <person name="Obokata J."/>
            <person name="Shigenobu S."/>
        </authorList>
    </citation>
    <scope>NUCLEOTIDE SEQUENCE [LARGE SCALE GENOMIC DNA]</scope>
</reference>
<evidence type="ECO:0000256" key="2">
    <source>
        <dbReference type="SAM" id="MobiDB-lite"/>
    </source>
</evidence>
<dbReference type="Pfam" id="PF00098">
    <property type="entry name" value="zf-CCHC"/>
    <property type="match status" value="1"/>
</dbReference>
<feature type="compositionally biased region" description="Low complexity" evidence="2">
    <location>
        <begin position="14"/>
        <end position="24"/>
    </location>
</feature>
<evidence type="ECO:0000256" key="1">
    <source>
        <dbReference type="PROSITE-ProRule" id="PRU00047"/>
    </source>
</evidence>
<evidence type="ECO:0000313" key="4">
    <source>
        <dbReference type="EMBL" id="GFO23793.1"/>
    </source>
</evidence>